<gene>
    <name evidence="17" type="ORF">SAMN05421757_11246</name>
</gene>
<evidence type="ECO:0000256" key="12">
    <source>
        <dbReference type="ARBA" id="ARBA00023027"/>
    </source>
</evidence>
<feature type="domain" description="NAD(P)-binding" evidence="16">
    <location>
        <begin position="12"/>
        <end position="308"/>
    </location>
</feature>
<keyword evidence="10" id="KW-0735">Signal-anchor</keyword>
<dbReference type="Proteomes" id="UP000198426">
    <property type="component" value="Unassembled WGS sequence"/>
</dbReference>
<name>A0A239M2I5_9RHOB</name>
<proteinExistence type="inferred from homology"/>
<dbReference type="FunFam" id="3.40.50.720:FF:000150">
    <property type="entry name" value="UDP-glucuronic acid decarboxylase 6"/>
    <property type="match status" value="1"/>
</dbReference>
<dbReference type="SUPFAM" id="SSF51735">
    <property type="entry name" value="NAD(P)-binding Rossmann-fold domains"/>
    <property type="match status" value="1"/>
</dbReference>
<evidence type="ECO:0000256" key="9">
    <source>
        <dbReference type="ARBA" id="ARBA00022793"/>
    </source>
</evidence>
<evidence type="ECO:0000256" key="3">
    <source>
        <dbReference type="ARBA" id="ARBA00004496"/>
    </source>
</evidence>
<organism evidence="17 18">
    <name type="scientific">Tropicimonas sediminicola</name>
    <dbReference type="NCBI Taxonomy" id="1031541"/>
    <lineage>
        <taxon>Bacteria</taxon>
        <taxon>Pseudomonadati</taxon>
        <taxon>Pseudomonadota</taxon>
        <taxon>Alphaproteobacteria</taxon>
        <taxon>Rhodobacterales</taxon>
        <taxon>Roseobacteraceae</taxon>
        <taxon>Tropicimonas</taxon>
    </lineage>
</organism>
<dbReference type="CDD" id="cd05230">
    <property type="entry name" value="UGD_SDR_e"/>
    <property type="match status" value="1"/>
</dbReference>
<sequence length="323" mass="36699">MARLYDSRKRILVTGGAGFIGSHLIDKLLEQGHEVLCLDNLFTGTKRNIDHLHGNPRFEFMRHDVTFPLYVEVDEIYNLACPASPIHYQHDPVQTTKTSVHGAINMLGLAKRLRCKIFQASTSEVYGDPHVHPQPEEYWGNVNPIGTRSCYDEGKRCAETLFFDYHRQHGLDIKVARIFNTYGPRMHHADGRVVSNFIVQALSGRPITIYGDGSQTRSFCYVDDLVEGFIRFMESDKHIVGPINLGNPGEFTILELAEKVIELTGKGSELVFEDLPADDPRQRQPEITRARNLLGWEPTIHLAKGLQSTVEYFERLLPDLIRT</sequence>
<evidence type="ECO:0000256" key="10">
    <source>
        <dbReference type="ARBA" id="ARBA00022968"/>
    </source>
</evidence>
<comment type="pathway">
    <text evidence="4">Nucleotide-sugar biosynthesis; UDP-alpha-D-xylose biosynthesis; UDP-alpha-D-xylose from UDP-alpha-D-glucuronate: step 1/1.</text>
</comment>
<dbReference type="OrthoDB" id="9801785at2"/>
<dbReference type="AlphaFoldDB" id="A0A239M2I5"/>
<keyword evidence="8" id="KW-0812">Transmembrane</keyword>
<comment type="subcellular location">
    <subcellularLocation>
        <location evidence="3">Cytoplasm</location>
    </subcellularLocation>
    <subcellularLocation>
        <location evidence="2">Golgi apparatus</location>
        <location evidence="2">Golgi stack membrane</location>
        <topology evidence="2">Single-pass type II membrane protein</topology>
    </subcellularLocation>
</comment>
<dbReference type="Pfam" id="PF16363">
    <property type="entry name" value="GDP_Man_Dehyd"/>
    <property type="match status" value="1"/>
</dbReference>
<dbReference type="GO" id="GO:0048040">
    <property type="term" value="F:UDP-glucuronate decarboxylase activity"/>
    <property type="evidence" value="ECO:0007669"/>
    <property type="project" value="UniProtKB-EC"/>
</dbReference>
<evidence type="ECO:0000256" key="15">
    <source>
        <dbReference type="ARBA" id="ARBA00023239"/>
    </source>
</evidence>
<keyword evidence="15" id="KW-0456">Lyase</keyword>
<dbReference type="PANTHER" id="PTHR43078:SF6">
    <property type="entry name" value="UDP-GLUCURONIC ACID DECARBOXYLASE 1"/>
    <property type="match status" value="1"/>
</dbReference>
<evidence type="ECO:0000259" key="16">
    <source>
        <dbReference type="Pfam" id="PF16363"/>
    </source>
</evidence>
<evidence type="ECO:0000256" key="11">
    <source>
        <dbReference type="ARBA" id="ARBA00022989"/>
    </source>
</evidence>
<evidence type="ECO:0000256" key="1">
    <source>
        <dbReference type="ARBA" id="ARBA00001911"/>
    </source>
</evidence>
<evidence type="ECO:0000256" key="5">
    <source>
        <dbReference type="ARBA" id="ARBA00007505"/>
    </source>
</evidence>
<dbReference type="PANTHER" id="PTHR43078">
    <property type="entry name" value="UDP-GLUCURONIC ACID DECARBOXYLASE-RELATED"/>
    <property type="match status" value="1"/>
</dbReference>
<comment type="cofactor">
    <cofactor evidence="1">
        <name>NAD(+)</name>
        <dbReference type="ChEBI" id="CHEBI:57540"/>
    </cofactor>
</comment>
<keyword evidence="18" id="KW-1185">Reference proteome</keyword>
<dbReference type="GO" id="GO:0070403">
    <property type="term" value="F:NAD+ binding"/>
    <property type="evidence" value="ECO:0007669"/>
    <property type="project" value="InterPro"/>
</dbReference>
<evidence type="ECO:0000256" key="7">
    <source>
        <dbReference type="ARBA" id="ARBA00022490"/>
    </source>
</evidence>
<dbReference type="InterPro" id="IPR016040">
    <property type="entry name" value="NAD(P)-bd_dom"/>
</dbReference>
<evidence type="ECO:0000256" key="4">
    <source>
        <dbReference type="ARBA" id="ARBA00005100"/>
    </source>
</evidence>
<dbReference type="InterPro" id="IPR036291">
    <property type="entry name" value="NAD(P)-bd_dom_sf"/>
</dbReference>
<keyword evidence="11" id="KW-1133">Transmembrane helix</keyword>
<dbReference type="EMBL" id="FZOY01000012">
    <property type="protein sequence ID" value="SNT36891.1"/>
    <property type="molecule type" value="Genomic_DNA"/>
</dbReference>
<evidence type="ECO:0000256" key="14">
    <source>
        <dbReference type="ARBA" id="ARBA00023136"/>
    </source>
</evidence>
<comment type="similarity">
    <text evidence="5">Belongs to the NAD(P)-dependent epimerase/dehydratase family. UDP-glucuronic acid decarboxylase subfamily.</text>
</comment>
<evidence type="ECO:0000256" key="6">
    <source>
        <dbReference type="ARBA" id="ARBA00012290"/>
    </source>
</evidence>
<protein>
    <recommendedName>
        <fullName evidence="6">UDP-glucuronate decarboxylase</fullName>
        <ecNumber evidence="6">4.1.1.35</ecNumber>
    </recommendedName>
</protein>
<evidence type="ECO:0000313" key="18">
    <source>
        <dbReference type="Proteomes" id="UP000198426"/>
    </source>
</evidence>
<dbReference type="GO" id="GO:0005737">
    <property type="term" value="C:cytoplasm"/>
    <property type="evidence" value="ECO:0007669"/>
    <property type="project" value="UniProtKB-SubCell"/>
</dbReference>
<dbReference type="Gene3D" id="3.40.50.720">
    <property type="entry name" value="NAD(P)-binding Rossmann-like Domain"/>
    <property type="match status" value="1"/>
</dbReference>
<dbReference type="InterPro" id="IPR044516">
    <property type="entry name" value="UXS-like"/>
</dbReference>
<keyword evidence="9" id="KW-0210">Decarboxylase</keyword>
<evidence type="ECO:0000313" key="17">
    <source>
        <dbReference type="EMBL" id="SNT36891.1"/>
    </source>
</evidence>
<keyword evidence="14" id="KW-0472">Membrane</keyword>
<dbReference type="GO" id="GO:0033320">
    <property type="term" value="P:UDP-D-xylose biosynthetic process"/>
    <property type="evidence" value="ECO:0007669"/>
    <property type="project" value="UniProtKB-UniPathway"/>
</dbReference>
<keyword evidence="12" id="KW-0520">NAD</keyword>
<evidence type="ECO:0000256" key="2">
    <source>
        <dbReference type="ARBA" id="ARBA00004447"/>
    </source>
</evidence>
<accession>A0A239M2I5</accession>
<reference evidence="17 18" key="1">
    <citation type="submission" date="2017-06" db="EMBL/GenBank/DDBJ databases">
        <authorList>
            <person name="Kim H.J."/>
            <person name="Triplett B.A."/>
        </authorList>
    </citation>
    <scope>NUCLEOTIDE SEQUENCE [LARGE SCALE GENOMIC DNA]</scope>
    <source>
        <strain evidence="17 18">DSM 29339</strain>
    </source>
</reference>
<evidence type="ECO:0000256" key="13">
    <source>
        <dbReference type="ARBA" id="ARBA00023034"/>
    </source>
</evidence>
<evidence type="ECO:0000256" key="8">
    <source>
        <dbReference type="ARBA" id="ARBA00022692"/>
    </source>
</evidence>
<dbReference type="GO" id="GO:0042732">
    <property type="term" value="P:D-xylose metabolic process"/>
    <property type="evidence" value="ECO:0007669"/>
    <property type="project" value="InterPro"/>
</dbReference>
<dbReference type="RefSeq" id="WP_089235326.1">
    <property type="nucleotide sequence ID" value="NZ_FZOY01000012.1"/>
</dbReference>
<keyword evidence="13" id="KW-0333">Golgi apparatus</keyword>
<dbReference type="UniPathway" id="UPA00796">
    <property type="reaction ID" value="UER00771"/>
</dbReference>
<dbReference type="EC" id="4.1.1.35" evidence="6"/>
<keyword evidence="7" id="KW-0963">Cytoplasm</keyword>